<dbReference type="EMBL" id="BQNB010021360">
    <property type="protein sequence ID" value="GJU05576.1"/>
    <property type="molecule type" value="Genomic_DNA"/>
</dbReference>
<evidence type="ECO:0000313" key="3">
    <source>
        <dbReference type="Proteomes" id="UP001151760"/>
    </source>
</evidence>
<name>A0ABQ5IZB4_9ASTR</name>
<reference evidence="2" key="1">
    <citation type="journal article" date="2022" name="Int. J. Mol. Sci.">
        <title>Draft Genome of Tanacetum Coccineum: Genomic Comparison of Closely Related Tanacetum-Family Plants.</title>
        <authorList>
            <person name="Yamashiro T."/>
            <person name="Shiraishi A."/>
            <person name="Nakayama K."/>
            <person name="Satake H."/>
        </authorList>
    </citation>
    <scope>NUCLEOTIDE SEQUENCE</scope>
</reference>
<feature type="compositionally biased region" description="Low complexity" evidence="1">
    <location>
        <begin position="20"/>
        <end position="47"/>
    </location>
</feature>
<protein>
    <submittedName>
        <fullName evidence="2">Uncharacterized protein</fullName>
    </submittedName>
</protein>
<feature type="region of interest" description="Disordered" evidence="1">
    <location>
        <begin position="197"/>
        <end position="216"/>
    </location>
</feature>
<accession>A0ABQ5IZB4</accession>
<keyword evidence="3" id="KW-1185">Reference proteome</keyword>
<comment type="caution">
    <text evidence="2">The sequence shown here is derived from an EMBL/GenBank/DDBJ whole genome shotgun (WGS) entry which is preliminary data.</text>
</comment>
<gene>
    <name evidence="2" type="ORF">Tco_1122006</name>
</gene>
<sequence>MLAIAAAGNDAADDDDAANEDNAAADEAAGSAAEAHPVPHSPLVSPVRELTPERQSASERPPSLSPTPLAQTFSLAEPLVFGPEPQNRNPLSLGPPLGLTYYIEPADRDNLVPGKMKPFMVDSMRYVTCWTMMLLPKTDDAAGRAEDHLLFSTRVYLPMLTGVLGFFGSVAPATEGDVDIQDDVDLEGLSRMASEALGHDQPAVPSEHMEEREEEEVPLRRKRSVYRRARTEFNTSAFAQFHAPLSADVLPQAAISESAGPSAAADKGKAPMPELDIPVIFHVQKMLQDRQRLEEEQASERLVQRLRAEDLATEDLPTVSAERAKELDDLMMRMTETDWLNLMLQVGSNPALARELLGRG</sequence>
<evidence type="ECO:0000313" key="2">
    <source>
        <dbReference type="EMBL" id="GJU05576.1"/>
    </source>
</evidence>
<dbReference type="Proteomes" id="UP001151760">
    <property type="component" value="Unassembled WGS sequence"/>
</dbReference>
<proteinExistence type="predicted"/>
<feature type="region of interest" description="Disordered" evidence="1">
    <location>
        <begin position="1"/>
        <end position="69"/>
    </location>
</feature>
<organism evidence="2 3">
    <name type="scientific">Tanacetum coccineum</name>
    <dbReference type="NCBI Taxonomy" id="301880"/>
    <lineage>
        <taxon>Eukaryota</taxon>
        <taxon>Viridiplantae</taxon>
        <taxon>Streptophyta</taxon>
        <taxon>Embryophyta</taxon>
        <taxon>Tracheophyta</taxon>
        <taxon>Spermatophyta</taxon>
        <taxon>Magnoliopsida</taxon>
        <taxon>eudicotyledons</taxon>
        <taxon>Gunneridae</taxon>
        <taxon>Pentapetalae</taxon>
        <taxon>asterids</taxon>
        <taxon>campanulids</taxon>
        <taxon>Asterales</taxon>
        <taxon>Asteraceae</taxon>
        <taxon>Asteroideae</taxon>
        <taxon>Anthemideae</taxon>
        <taxon>Anthemidinae</taxon>
        <taxon>Tanacetum</taxon>
    </lineage>
</organism>
<feature type="compositionally biased region" description="Low complexity" evidence="1">
    <location>
        <begin position="1"/>
        <end position="10"/>
    </location>
</feature>
<reference evidence="2" key="2">
    <citation type="submission" date="2022-01" db="EMBL/GenBank/DDBJ databases">
        <authorList>
            <person name="Yamashiro T."/>
            <person name="Shiraishi A."/>
            <person name="Satake H."/>
            <person name="Nakayama K."/>
        </authorList>
    </citation>
    <scope>NUCLEOTIDE SEQUENCE</scope>
</reference>
<evidence type="ECO:0000256" key="1">
    <source>
        <dbReference type="SAM" id="MobiDB-lite"/>
    </source>
</evidence>